<sequence length="145" mass="15061">MADTYAYLIHEADWDSDAFLAAATAATAATGPAGKDPSAPGQEPATDGSFPEHQAFQKAVAELGARIVGGAALQHTGHGGTVTPGAGESRVEDAVYTDGPFPDSSEVITGFYLVETDDEDTARRLAALVPTTGHIEWRKVFPTGM</sequence>
<gene>
    <name evidence="4" type="ORF">GCM10009817_21990</name>
</gene>
<name>A0ABN2S5S9_9MICO</name>
<evidence type="ECO:0000256" key="2">
    <source>
        <dbReference type="SAM" id="MobiDB-lite"/>
    </source>
</evidence>
<comment type="caution">
    <text evidence="4">The sequence shown here is derived from an EMBL/GenBank/DDBJ whole genome shotgun (WGS) entry which is preliminary data.</text>
</comment>
<protein>
    <recommendedName>
        <fullName evidence="3">YCII-related domain-containing protein</fullName>
    </recommendedName>
</protein>
<evidence type="ECO:0000313" key="5">
    <source>
        <dbReference type="Proteomes" id="UP001500013"/>
    </source>
</evidence>
<keyword evidence="5" id="KW-1185">Reference proteome</keyword>
<comment type="similarity">
    <text evidence="1">Belongs to the YciI family.</text>
</comment>
<accession>A0ABN2S5S9</accession>
<dbReference type="InterPro" id="IPR011008">
    <property type="entry name" value="Dimeric_a/b-barrel"/>
</dbReference>
<proteinExistence type="inferred from homology"/>
<dbReference type="Gene3D" id="3.30.70.1060">
    <property type="entry name" value="Dimeric alpha+beta barrel"/>
    <property type="match status" value="1"/>
</dbReference>
<evidence type="ECO:0000259" key="3">
    <source>
        <dbReference type="Pfam" id="PF03795"/>
    </source>
</evidence>
<feature type="domain" description="YCII-related" evidence="3">
    <location>
        <begin position="41"/>
        <end position="141"/>
    </location>
</feature>
<evidence type="ECO:0000256" key="1">
    <source>
        <dbReference type="ARBA" id="ARBA00007689"/>
    </source>
</evidence>
<reference evidence="4 5" key="1">
    <citation type="journal article" date="2019" name="Int. J. Syst. Evol. Microbiol.">
        <title>The Global Catalogue of Microorganisms (GCM) 10K type strain sequencing project: providing services to taxonomists for standard genome sequencing and annotation.</title>
        <authorList>
            <consortium name="The Broad Institute Genomics Platform"/>
            <consortium name="The Broad Institute Genome Sequencing Center for Infectious Disease"/>
            <person name="Wu L."/>
            <person name="Ma J."/>
        </authorList>
    </citation>
    <scope>NUCLEOTIDE SEQUENCE [LARGE SCALE GENOMIC DNA]</scope>
    <source>
        <strain evidence="4 5">JCM 15628</strain>
    </source>
</reference>
<dbReference type="SUPFAM" id="SSF54909">
    <property type="entry name" value="Dimeric alpha+beta barrel"/>
    <property type="match status" value="1"/>
</dbReference>
<dbReference type="Proteomes" id="UP001500013">
    <property type="component" value="Unassembled WGS sequence"/>
</dbReference>
<dbReference type="EMBL" id="BAAAPU010000007">
    <property type="protein sequence ID" value="GAA1980594.1"/>
    <property type="molecule type" value="Genomic_DNA"/>
</dbReference>
<dbReference type="Pfam" id="PF03795">
    <property type="entry name" value="YCII"/>
    <property type="match status" value="1"/>
</dbReference>
<feature type="region of interest" description="Disordered" evidence="2">
    <location>
        <begin position="29"/>
        <end position="51"/>
    </location>
</feature>
<organism evidence="4 5">
    <name type="scientific">Terrabacter lapilli</name>
    <dbReference type="NCBI Taxonomy" id="436231"/>
    <lineage>
        <taxon>Bacteria</taxon>
        <taxon>Bacillati</taxon>
        <taxon>Actinomycetota</taxon>
        <taxon>Actinomycetes</taxon>
        <taxon>Micrococcales</taxon>
        <taxon>Intrasporangiaceae</taxon>
        <taxon>Terrabacter</taxon>
    </lineage>
</organism>
<dbReference type="RefSeq" id="WP_344061909.1">
    <property type="nucleotide sequence ID" value="NZ_BAAAPU010000007.1"/>
</dbReference>
<dbReference type="InterPro" id="IPR005545">
    <property type="entry name" value="YCII"/>
</dbReference>
<evidence type="ECO:0000313" key="4">
    <source>
        <dbReference type="EMBL" id="GAA1980594.1"/>
    </source>
</evidence>